<evidence type="ECO:0000256" key="1">
    <source>
        <dbReference type="ARBA" id="ARBA00023125"/>
    </source>
</evidence>
<gene>
    <name evidence="3" type="ORF">LCGC14_0366400</name>
</gene>
<feature type="domain" description="HTH merR-type" evidence="2">
    <location>
        <begin position="1"/>
        <end position="69"/>
    </location>
</feature>
<dbReference type="InterPro" id="IPR047057">
    <property type="entry name" value="MerR_fam"/>
</dbReference>
<dbReference type="SUPFAM" id="SSF46955">
    <property type="entry name" value="Putative DNA-binding domain"/>
    <property type="match status" value="1"/>
</dbReference>
<dbReference type="AlphaFoldDB" id="A0A0F9T6L5"/>
<dbReference type="PROSITE" id="PS50937">
    <property type="entry name" value="HTH_MERR_2"/>
    <property type="match status" value="1"/>
</dbReference>
<name>A0A0F9T6L5_9ZZZZ</name>
<dbReference type="Gene3D" id="1.10.1660.10">
    <property type="match status" value="1"/>
</dbReference>
<dbReference type="PRINTS" id="PR00040">
    <property type="entry name" value="HTHMERR"/>
</dbReference>
<dbReference type="SMART" id="SM00422">
    <property type="entry name" value="HTH_MERR"/>
    <property type="match status" value="1"/>
</dbReference>
<sequence>MNMREFSAQSGLSAHTLRYYEKIGLLPGIQRNASGHRAFTSRDLEWVNFIVRLKDTGMSLGNILAYSKLRAAGDSTLGRRQHILEEHRDALKTRIETEQLHLKALDAKITHYRSLKAP</sequence>
<dbReference type="PANTHER" id="PTHR30204">
    <property type="entry name" value="REDOX-CYCLING DRUG-SENSING TRANSCRIPTIONAL ACTIVATOR SOXR"/>
    <property type="match status" value="1"/>
</dbReference>
<dbReference type="CDD" id="cd01109">
    <property type="entry name" value="HTH_YyaN"/>
    <property type="match status" value="1"/>
</dbReference>
<evidence type="ECO:0000313" key="3">
    <source>
        <dbReference type="EMBL" id="KKN76855.1"/>
    </source>
</evidence>
<evidence type="ECO:0000259" key="2">
    <source>
        <dbReference type="PROSITE" id="PS50937"/>
    </source>
</evidence>
<dbReference type="InterPro" id="IPR009061">
    <property type="entry name" value="DNA-bd_dom_put_sf"/>
</dbReference>
<dbReference type="Pfam" id="PF13411">
    <property type="entry name" value="MerR_1"/>
    <property type="match status" value="1"/>
</dbReference>
<accession>A0A0F9T6L5</accession>
<reference evidence="3" key="1">
    <citation type="journal article" date="2015" name="Nature">
        <title>Complex archaea that bridge the gap between prokaryotes and eukaryotes.</title>
        <authorList>
            <person name="Spang A."/>
            <person name="Saw J.H."/>
            <person name="Jorgensen S.L."/>
            <person name="Zaremba-Niedzwiedzka K."/>
            <person name="Martijn J."/>
            <person name="Lind A.E."/>
            <person name="van Eijk R."/>
            <person name="Schleper C."/>
            <person name="Guy L."/>
            <person name="Ettema T.J."/>
        </authorList>
    </citation>
    <scope>NUCLEOTIDE SEQUENCE</scope>
</reference>
<organism evidence="3">
    <name type="scientific">marine sediment metagenome</name>
    <dbReference type="NCBI Taxonomy" id="412755"/>
    <lineage>
        <taxon>unclassified sequences</taxon>
        <taxon>metagenomes</taxon>
        <taxon>ecological metagenomes</taxon>
    </lineage>
</organism>
<dbReference type="InterPro" id="IPR000551">
    <property type="entry name" value="MerR-type_HTH_dom"/>
</dbReference>
<dbReference type="PANTHER" id="PTHR30204:SF98">
    <property type="entry name" value="HTH-TYPE TRANSCRIPTIONAL REGULATOR ADHR"/>
    <property type="match status" value="1"/>
</dbReference>
<protein>
    <recommendedName>
        <fullName evidence="2">HTH merR-type domain-containing protein</fullName>
    </recommendedName>
</protein>
<dbReference type="GO" id="GO:0003700">
    <property type="term" value="F:DNA-binding transcription factor activity"/>
    <property type="evidence" value="ECO:0007669"/>
    <property type="project" value="InterPro"/>
</dbReference>
<dbReference type="EMBL" id="LAZR01000288">
    <property type="protein sequence ID" value="KKN76855.1"/>
    <property type="molecule type" value="Genomic_DNA"/>
</dbReference>
<keyword evidence="1" id="KW-0238">DNA-binding</keyword>
<dbReference type="GO" id="GO:0003677">
    <property type="term" value="F:DNA binding"/>
    <property type="evidence" value="ECO:0007669"/>
    <property type="project" value="UniProtKB-KW"/>
</dbReference>
<proteinExistence type="predicted"/>
<comment type="caution">
    <text evidence="3">The sequence shown here is derived from an EMBL/GenBank/DDBJ whole genome shotgun (WGS) entry which is preliminary data.</text>
</comment>